<dbReference type="InterPro" id="IPR033640">
    <property type="entry name" value="FAR_C"/>
</dbReference>
<evidence type="ECO:0000313" key="8">
    <source>
        <dbReference type="Proteomes" id="UP001652621"/>
    </source>
</evidence>
<dbReference type="VEuPathDB" id="VectorBase:MDOA001553"/>
<evidence type="ECO:0000259" key="6">
    <source>
        <dbReference type="Pfam" id="PF07993"/>
    </source>
</evidence>
<dbReference type="InterPro" id="IPR013120">
    <property type="entry name" value="FAR_NAD-bd"/>
</dbReference>
<dbReference type="OrthoDB" id="429813at2759"/>
<evidence type="ECO:0000256" key="4">
    <source>
        <dbReference type="RuleBase" id="RU363097"/>
    </source>
</evidence>
<keyword evidence="2 4" id="KW-0444">Lipid biosynthesis</keyword>
<dbReference type="RefSeq" id="XP_011293679.1">
    <property type="nucleotide sequence ID" value="XM_011295377.2"/>
</dbReference>
<keyword evidence="4" id="KW-0560">Oxidoreductase</keyword>
<dbReference type="Proteomes" id="UP001652621">
    <property type="component" value="Unplaced"/>
</dbReference>
<sequence length="523" mass="60798">MIEEFFENREIFITGGSGTVGKALLDKLLRSCNVGRIYLLLRPKKYATHSERLRQMKEHLIFRRLMSEKPNEFDQKVTIIPGDVEQPQLGITPDYMEKLKNVSIVIHSAATVRFDEPLRQAIKLNVGGTYEVLKLAEKFENLQAIMHVSTLYSNPYLEYIEPKVYPAPMDWKFCLDLCQRNDINDDMLDILTRKLIIGFPNTYSFTKNLTESMVNDFRHKLPLAIYRPSIVIQALEEPEPGFPTGFVGAMGMFIAYAAGILKGVPTTPNIRLDVSPQDLVTKHLLYYTMKATKSYENNERPKDIPIFHTASSSHSDVTIIKYIELIKEYKICEDVAFEKNFLIPDAVVTENRLYYKVVFFLKQFLPSLLLDGILQMMGQKPQLLKVQRKLFSTLDVLKPFMFNNFDCSGTSCFDEMYKKLHGTDFNIDVMKYYNNRFVHAGFIRDMMFKSREILLKEDPETIPRSRIILKIKIALYRLMQLYLVYKIYDRVIMPNIPEWEWNAESANNTMAFNSSFMQMCSSK</sequence>
<dbReference type="Pfam" id="PF07993">
    <property type="entry name" value="NAD_binding_4"/>
    <property type="match status" value="1"/>
</dbReference>
<feature type="domain" description="Thioester reductase (TE)" evidence="6">
    <location>
        <begin position="13"/>
        <end position="282"/>
    </location>
</feature>
<dbReference type="GO" id="GO:0080019">
    <property type="term" value="F:alcohol-forming very long-chain fatty acyl-CoA reductase activity"/>
    <property type="evidence" value="ECO:0007669"/>
    <property type="project" value="InterPro"/>
</dbReference>
<evidence type="ECO:0000256" key="3">
    <source>
        <dbReference type="ARBA" id="ARBA00023098"/>
    </source>
</evidence>
<evidence type="ECO:0000313" key="9">
    <source>
        <dbReference type="RefSeq" id="XP_011293679.1"/>
    </source>
</evidence>
<dbReference type="Gene3D" id="3.40.50.720">
    <property type="entry name" value="NAD(P)-binding Rossmann-like Domain"/>
    <property type="match status" value="1"/>
</dbReference>
<dbReference type="InterPro" id="IPR036291">
    <property type="entry name" value="NAD(P)-bd_dom_sf"/>
</dbReference>
<dbReference type="AlphaFoldDB" id="A0A1I8M5W8"/>
<protein>
    <recommendedName>
        <fullName evidence="4">Fatty acyl-CoA reductase</fullName>
        <ecNumber evidence="4">1.2.1.84</ecNumber>
    </recommendedName>
</protein>
<evidence type="ECO:0000259" key="5">
    <source>
        <dbReference type="Pfam" id="PF03015"/>
    </source>
</evidence>
<reference evidence="7" key="1">
    <citation type="submission" date="2020-05" db="UniProtKB">
        <authorList>
            <consortium name="EnsemblMetazoa"/>
        </authorList>
    </citation>
    <scope>IDENTIFICATION</scope>
    <source>
        <strain evidence="7">Aabys</strain>
    </source>
</reference>
<dbReference type="GO" id="GO:0102965">
    <property type="term" value="F:alcohol-forming long-chain fatty acyl-CoA reductase activity"/>
    <property type="evidence" value="ECO:0007669"/>
    <property type="project" value="UniProtKB-EC"/>
</dbReference>
<organism evidence="7">
    <name type="scientific">Musca domestica</name>
    <name type="common">House fly</name>
    <dbReference type="NCBI Taxonomy" id="7370"/>
    <lineage>
        <taxon>Eukaryota</taxon>
        <taxon>Metazoa</taxon>
        <taxon>Ecdysozoa</taxon>
        <taxon>Arthropoda</taxon>
        <taxon>Hexapoda</taxon>
        <taxon>Insecta</taxon>
        <taxon>Pterygota</taxon>
        <taxon>Neoptera</taxon>
        <taxon>Endopterygota</taxon>
        <taxon>Diptera</taxon>
        <taxon>Brachycera</taxon>
        <taxon>Muscomorpha</taxon>
        <taxon>Muscoidea</taxon>
        <taxon>Muscidae</taxon>
        <taxon>Musca</taxon>
    </lineage>
</organism>
<keyword evidence="4" id="KW-0521">NADP</keyword>
<dbReference type="EnsemblMetazoa" id="MDOA001553-RB">
    <property type="protein sequence ID" value="MDOA001553-PB"/>
    <property type="gene ID" value="MDOA001553"/>
</dbReference>
<dbReference type="VEuPathDB" id="VectorBase:MDOMA2_015463"/>
<dbReference type="GeneID" id="101894391"/>
<dbReference type="GO" id="GO:0005777">
    <property type="term" value="C:peroxisome"/>
    <property type="evidence" value="ECO:0007669"/>
    <property type="project" value="TreeGrafter"/>
</dbReference>
<dbReference type="CDD" id="cd05236">
    <property type="entry name" value="FAR-N_SDR_e"/>
    <property type="match status" value="1"/>
</dbReference>
<accession>A0A1I8M5W8</accession>
<evidence type="ECO:0000256" key="2">
    <source>
        <dbReference type="ARBA" id="ARBA00022516"/>
    </source>
</evidence>
<dbReference type="eggNOG" id="KOG1221">
    <property type="taxonomic scope" value="Eukaryota"/>
</dbReference>
<dbReference type="SUPFAM" id="SSF51735">
    <property type="entry name" value="NAD(P)-binding Rossmann-fold domains"/>
    <property type="match status" value="1"/>
</dbReference>
<dbReference type="GO" id="GO:0035336">
    <property type="term" value="P:long-chain fatty-acyl-CoA metabolic process"/>
    <property type="evidence" value="ECO:0007669"/>
    <property type="project" value="TreeGrafter"/>
</dbReference>
<comment type="function">
    <text evidence="4">Catalyzes the reduction of fatty acyl-CoA to fatty alcohols.</text>
</comment>
<dbReference type="EC" id="1.2.1.84" evidence="4"/>
<keyword evidence="3 4" id="KW-0443">Lipid metabolism</keyword>
<comment type="similarity">
    <text evidence="1 4">Belongs to the fatty acyl-CoA reductase family.</text>
</comment>
<name>A0A1I8M5W8_MUSDO</name>
<evidence type="ECO:0000313" key="7">
    <source>
        <dbReference type="EnsemblMetazoa" id="MDOA001553-PB"/>
    </source>
</evidence>
<keyword evidence="8" id="KW-1185">Reference proteome</keyword>
<dbReference type="KEGG" id="mde:101894391"/>
<proteinExistence type="inferred from homology"/>
<dbReference type="CDD" id="cd09071">
    <property type="entry name" value="FAR_C"/>
    <property type="match status" value="1"/>
</dbReference>
<dbReference type="InterPro" id="IPR026055">
    <property type="entry name" value="FAR"/>
</dbReference>
<comment type="catalytic activity">
    <reaction evidence="4">
        <text>a long-chain fatty acyl-CoA + 2 NADPH + 2 H(+) = a long-chain primary fatty alcohol + 2 NADP(+) + CoA</text>
        <dbReference type="Rhea" id="RHEA:52716"/>
        <dbReference type="ChEBI" id="CHEBI:15378"/>
        <dbReference type="ChEBI" id="CHEBI:57287"/>
        <dbReference type="ChEBI" id="CHEBI:57783"/>
        <dbReference type="ChEBI" id="CHEBI:58349"/>
        <dbReference type="ChEBI" id="CHEBI:77396"/>
        <dbReference type="ChEBI" id="CHEBI:83139"/>
        <dbReference type="EC" id="1.2.1.84"/>
    </reaction>
</comment>
<evidence type="ECO:0000256" key="1">
    <source>
        <dbReference type="ARBA" id="ARBA00005928"/>
    </source>
</evidence>
<reference evidence="9" key="2">
    <citation type="submission" date="2025-04" db="UniProtKB">
        <authorList>
            <consortium name="RefSeq"/>
        </authorList>
    </citation>
    <scope>IDENTIFICATION</scope>
    <source>
        <strain evidence="9">Aabys</strain>
    </source>
</reference>
<dbReference type="PANTHER" id="PTHR11011:SF24">
    <property type="entry name" value="FATTY ACYL-COA REDUCTASE"/>
    <property type="match status" value="1"/>
</dbReference>
<feature type="domain" description="Fatty acyl-CoA reductase C-terminal" evidence="5">
    <location>
        <begin position="363"/>
        <end position="432"/>
    </location>
</feature>
<dbReference type="PANTHER" id="PTHR11011">
    <property type="entry name" value="MALE STERILITY PROTEIN 2-RELATED"/>
    <property type="match status" value="1"/>
</dbReference>
<gene>
    <name evidence="7" type="primary">101894391</name>
    <name evidence="9" type="synonym">LOC101894391</name>
</gene>
<dbReference type="Pfam" id="PF03015">
    <property type="entry name" value="Sterile"/>
    <property type="match status" value="1"/>
</dbReference>